<dbReference type="KEGG" id="aia:AWH56_019805"/>
<dbReference type="PRINTS" id="PR01837">
    <property type="entry name" value="MGTCSAPBPROT"/>
</dbReference>
<reference evidence="1 2" key="1">
    <citation type="journal article" date="2017" name="Genome Announc.">
        <title>Draft Genome Sequences of Four Alkaliphilic Bacteria Belonging to the Anaerobacillus Genus.</title>
        <authorList>
            <person name="Bassil N.M."/>
            <person name="Lloyd J.R."/>
        </authorList>
    </citation>
    <scope>NUCLEOTIDE SEQUENCE [LARGE SCALE GENOMIC DNA]</scope>
    <source>
        <strain evidence="1 2">NB2006</strain>
    </source>
</reference>
<protein>
    <submittedName>
        <fullName evidence="1">MgtC/SapB family protein</fullName>
    </submittedName>
</protein>
<organism evidence="1 2">
    <name type="scientific">Anaerobacillus isosaccharinicus</name>
    <dbReference type="NCBI Taxonomy" id="1532552"/>
    <lineage>
        <taxon>Bacteria</taxon>
        <taxon>Bacillati</taxon>
        <taxon>Bacillota</taxon>
        <taxon>Bacilli</taxon>
        <taxon>Bacillales</taxon>
        <taxon>Bacillaceae</taxon>
        <taxon>Anaerobacillus</taxon>
    </lineage>
</organism>
<accession>A0A7S7LCU8</accession>
<keyword evidence="2" id="KW-1185">Reference proteome</keyword>
<sequence length="239" mass="26504">MLFSIPFVTEFIHFFYDENVLKLVFAAIIGSIIGLERSLKHKPAGLKTAMILTVGSCLLTIVSIYSAELYSEAYTKPMDPLRLAAQVISGIGFIGGGVILVRKNDVISGITTAVMLWVCGAIGIAVGASFYKEALVTLGLLILAVQILPYLINKIGPKGLKEKEIKVRMYTSKEIQLTDLIKHIKAFDYKISSVKVKEEATQYLLTFIVMTHKEMFTTDVFYQLKTLEGIEKVEVENLS</sequence>
<reference evidence="1 2" key="2">
    <citation type="journal article" date="2019" name="Int. J. Syst. Evol. Microbiol.">
        <title>Anaerobacillus isosaccharinicus sp. nov., an alkaliphilic bacterium which degrades isosaccharinic acid.</title>
        <authorList>
            <person name="Bassil N.M."/>
            <person name="Lloyd J.R."/>
        </authorList>
    </citation>
    <scope>NUCLEOTIDE SEQUENCE [LARGE SCALE GENOMIC DNA]</scope>
    <source>
        <strain evidence="1 2">NB2006</strain>
    </source>
</reference>
<dbReference type="PANTHER" id="PTHR33778:SF4">
    <property type="entry name" value="PROTEIN SAPB"/>
    <property type="match status" value="1"/>
</dbReference>
<evidence type="ECO:0000313" key="1">
    <source>
        <dbReference type="EMBL" id="QOY38686.2"/>
    </source>
</evidence>
<dbReference type="Pfam" id="PF02308">
    <property type="entry name" value="MgtC"/>
    <property type="match status" value="1"/>
</dbReference>
<proteinExistence type="predicted"/>
<dbReference type="PANTHER" id="PTHR33778">
    <property type="entry name" value="PROTEIN MGTC"/>
    <property type="match status" value="1"/>
</dbReference>
<dbReference type="EMBL" id="CP063356">
    <property type="protein sequence ID" value="QOY38686.2"/>
    <property type="molecule type" value="Genomic_DNA"/>
</dbReference>
<dbReference type="Proteomes" id="UP000180175">
    <property type="component" value="Chromosome"/>
</dbReference>
<evidence type="ECO:0000313" key="2">
    <source>
        <dbReference type="Proteomes" id="UP000180175"/>
    </source>
</evidence>
<gene>
    <name evidence="1" type="ORF">AWH56_019805</name>
</gene>
<dbReference type="InterPro" id="IPR003416">
    <property type="entry name" value="MgtC/SapB/SrpB/YhiD_fam"/>
</dbReference>
<dbReference type="OrthoDB" id="9811198at2"/>
<dbReference type="InterPro" id="IPR049177">
    <property type="entry name" value="MgtC_SapB_SrpB_YhiD_N"/>
</dbReference>
<dbReference type="GO" id="GO:0005886">
    <property type="term" value="C:plasma membrane"/>
    <property type="evidence" value="ECO:0007669"/>
    <property type="project" value="UniProtKB-SubCell"/>
</dbReference>
<name>A0A7S7LCU8_9BACI</name>